<gene>
    <name evidence="9" type="ORF">B296_00012209</name>
</gene>
<dbReference type="PANTHER" id="PTHR23500:SF30">
    <property type="entry name" value="SUGAR TRANSPORT PROTEIN 3"/>
    <property type="match status" value="1"/>
</dbReference>
<evidence type="ECO:0000256" key="2">
    <source>
        <dbReference type="ARBA" id="ARBA00010992"/>
    </source>
</evidence>
<dbReference type="InterPro" id="IPR005828">
    <property type="entry name" value="MFS_sugar_transport-like"/>
</dbReference>
<organism evidence="9 10">
    <name type="scientific">Ensete ventricosum</name>
    <name type="common">Abyssinian banana</name>
    <name type="synonym">Musa ensete</name>
    <dbReference type="NCBI Taxonomy" id="4639"/>
    <lineage>
        <taxon>Eukaryota</taxon>
        <taxon>Viridiplantae</taxon>
        <taxon>Streptophyta</taxon>
        <taxon>Embryophyta</taxon>
        <taxon>Tracheophyta</taxon>
        <taxon>Spermatophyta</taxon>
        <taxon>Magnoliopsida</taxon>
        <taxon>Liliopsida</taxon>
        <taxon>Zingiberales</taxon>
        <taxon>Musaceae</taxon>
        <taxon>Ensete</taxon>
    </lineage>
</organism>
<keyword evidence="7" id="KW-1133">Transmembrane helix</keyword>
<dbReference type="Pfam" id="PF00083">
    <property type="entry name" value="Sugar_tr"/>
    <property type="match status" value="1"/>
</dbReference>
<proteinExistence type="inferred from homology"/>
<dbReference type="InterPro" id="IPR036259">
    <property type="entry name" value="MFS_trans_sf"/>
</dbReference>
<evidence type="ECO:0000256" key="4">
    <source>
        <dbReference type="ARBA" id="ARBA00022597"/>
    </source>
</evidence>
<protein>
    <submittedName>
        <fullName evidence="9">Uncharacterized protein</fullName>
    </submittedName>
</protein>
<dbReference type="PANTHER" id="PTHR23500">
    <property type="entry name" value="SOLUTE CARRIER FAMILY 2, FACILITATED GLUCOSE TRANSPORTER"/>
    <property type="match status" value="1"/>
</dbReference>
<name>A0A444CG06_ENSVE</name>
<dbReference type="Gene3D" id="1.20.1250.20">
    <property type="entry name" value="MFS general substrate transporter like domains"/>
    <property type="match status" value="1"/>
</dbReference>
<keyword evidence="6" id="KW-0769">Symport</keyword>
<reference evidence="9 10" key="1">
    <citation type="journal article" date="2014" name="Agronomy (Basel)">
        <title>A Draft Genome Sequence for Ensete ventricosum, the Drought-Tolerant Tree Against Hunger.</title>
        <authorList>
            <person name="Harrison J."/>
            <person name="Moore K.A."/>
            <person name="Paszkiewicz K."/>
            <person name="Jones T."/>
            <person name="Grant M."/>
            <person name="Ambacheew D."/>
            <person name="Muzemil S."/>
            <person name="Studholme D.J."/>
        </authorList>
    </citation>
    <scope>NUCLEOTIDE SEQUENCE [LARGE SCALE GENOMIC DNA]</scope>
</reference>
<keyword evidence="8" id="KW-0472">Membrane</keyword>
<keyword evidence="3" id="KW-0813">Transport</keyword>
<comment type="similarity">
    <text evidence="2">Belongs to the major facilitator superfamily. Sugar transporter (TC 2.A.1.1) family.</text>
</comment>
<dbReference type="InterPro" id="IPR045262">
    <property type="entry name" value="STP/PLT_plant"/>
</dbReference>
<dbReference type="SUPFAM" id="SSF103473">
    <property type="entry name" value="MFS general substrate transporter"/>
    <property type="match status" value="1"/>
</dbReference>
<dbReference type="PRINTS" id="PR00171">
    <property type="entry name" value="SUGRTRNSPORT"/>
</dbReference>
<evidence type="ECO:0000256" key="5">
    <source>
        <dbReference type="ARBA" id="ARBA00022692"/>
    </source>
</evidence>
<evidence type="ECO:0000313" key="10">
    <source>
        <dbReference type="Proteomes" id="UP000287651"/>
    </source>
</evidence>
<evidence type="ECO:0000256" key="1">
    <source>
        <dbReference type="ARBA" id="ARBA00004141"/>
    </source>
</evidence>
<dbReference type="GO" id="GO:0016020">
    <property type="term" value="C:membrane"/>
    <property type="evidence" value="ECO:0007669"/>
    <property type="project" value="UniProtKB-SubCell"/>
</dbReference>
<comment type="subcellular location">
    <subcellularLocation>
        <location evidence="1">Membrane</location>
        <topology evidence="1">Multi-pass membrane protein</topology>
    </subcellularLocation>
</comment>
<comment type="caution">
    <text evidence="9">The sequence shown here is derived from an EMBL/GenBank/DDBJ whole genome shotgun (WGS) entry which is preliminary data.</text>
</comment>
<keyword evidence="5" id="KW-0812">Transmembrane</keyword>
<dbReference type="Proteomes" id="UP000287651">
    <property type="component" value="Unassembled WGS sequence"/>
</dbReference>
<sequence>MAAMGGVIFGYDIGISGGVTSMESFLEKFFPDVNAKMRGDSVVSNYCKFDSQLLTAFTSSLYVAGLFATFIASWVTRRFGRRRTMLAGGFAFMAGAALGGAAADVYMIIFGRVLLGIGVGLANQVGIPNLFVL</sequence>
<dbReference type="EMBL" id="AMZH03005603">
    <property type="protein sequence ID" value="RRT65989.1"/>
    <property type="molecule type" value="Genomic_DNA"/>
</dbReference>
<dbReference type="InterPro" id="IPR020846">
    <property type="entry name" value="MFS_dom"/>
</dbReference>
<dbReference type="GO" id="GO:0015144">
    <property type="term" value="F:carbohydrate transmembrane transporter activity"/>
    <property type="evidence" value="ECO:0007669"/>
    <property type="project" value="InterPro"/>
</dbReference>
<evidence type="ECO:0000256" key="7">
    <source>
        <dbReference type="ARBA" id="ARBA00022989"/>
    </source>
</evidence>
<dbReference type="AlphaFoldDB" id="A0A444CG06"/>
<dbReference type="PROSITE" id="PS50850">
    <property type="entry name" value="MFS"/>
    <property type="match status" value="1"/>
</dbReference>
<dbReference type="GO" id="GO:0015293">
    <property type="term" value="F:symporter activity"/>
    <property type="evidence" value="ECO:0007669"/>
    <property type="project" value="UniProtKB-KW"/>
</dbReference>
<dbReference type="InterPro" id="IPR003663">
    <property type="entry name" value="Sugar/inositol_transpt"/>
</dbReference>
<accession>A0A444CG06</accession>
<evidence type="ECO:0000256" key="6">
    <source>
        <dbReference type="ARBA" id="ARBA00022847"/>
    </source>
</evidence>
<keyword evidence="4" id="KW-0762">Sugar transport</keyword>
<evidence type="ECO:0000313" key="9">
    <source>
        <dbReference type="EMBL" id="RRT65989.1"/>
    </source>
</evidence>
<evidence type="ECO:0000256" key="3">
    <source>
        <dbReference type="ARBA" id="ARBA00022448"/>
    </source>
</evidence>
<evidence type="ECO:0000256" key="8">
    <source>
        <dbReference type="ARBA" id="ARBA00023136"/>
    </source>
</evidence>